<protein>
    <submittedName>
        <fullName evidence="1">Uncharacterized protein</fullName>
    </submittedName>
</protein>
<dbReference type="AlphaFoldDB" id="A0A1Y3XXG9"/>
<evidence type="ECO:0000313" key="1">
    <source>
        <dbReference type="EMBL" id="OUN89018.1"/>
    </source>
</evidence>
<sequence>MLVFNSLSDDEQLIAQHLVNVLRERKGEPISYGEFAHYIHDSAEEKVQVSSHGKGLRIHWRALGKPLGHIADACSAQGYPLLPSIVTYKNKKYSGDGFYEKYNAAKGITRTEPYTTNEKEELSNKERRLCLERFVS</sequence>
<dbReference type="RefSeq" id="WP_094335181.1">
    <property type="nucleotide sequence ID" value="NZ_NFIE01000006.1"/>
</dbReference>
<accession>A0A1Y3XXG9</accession>
<evidence type="ECO:0000313" key="2">
    <source>
        <dbReference type="Proteomes" id="UP000195781"/>
    </source>
</evidence>
<name>A0A1Y3XXG9_9ACTN</name>
<gene>
    <name evidence="1" type="ORF">B5G02_03310</name>
</gene>
<dbReference type="EMBL" id="NFIE01000006">
    <property type="protein sequence ID" value="OUN89018.1"/>
    <property type="molecule type" value="Genomic_DNA"/>
</dbReference>
<organism evidence="1 2">
    <name type="scientific">[Collinsella] massiliensis</name>
    <dbReference type="NCBI Taxonomy" id="1232426"/>
    <lineage>
        <taxon>Bacteria</taxon>
        <taxon>Bacillati</taxon>
        <taxon>Actinomycetota</taxon>
        <taxon>Coriobacteriia</taxon>
        <taxon>Coriobacteriales</taxon>
        <taxon>Coriobacteriaceae</taxon>
        <taxon>Enorma</taxon>
    </lineage>
</organism>
<reference evidence="2" key="1">
    <citation type="submission" date="2017-04" db="EMBL/GenBank/DDBJ databases">
        <title>Function of individual gut microbiota members based on whole genome sequencing of pure cultures obtained from chicken caecum.</title>
        <authorList>
            <person name="Medvecky M."/>
            <person name="Cejkova D."/>
            <person name="Polansky O."/>
            <person name="Karasova D."/>
            <person name="Kubasova T."/>
            <person name="Cizek A."/>
            <person name="Rychlik I."/>
        </authorList>
    </citation>
    <scope>NUCLEOTIDE SEQUENCE [LARGE SCALE GENOMIC DNA]</scope>
    <source>
        <strain evidence="2">An5</strain>
    </source>
</reference>
<comment type="caution">
    <text evidence="1">The sequence shown here is derived from an EMBL/GenBank/DDBJ whole genome shotgun (WGS) entry which is preliminary data.</text>
</comment>
<dbReference type="Proteomes" id="UP000195781">
    <property type="component" value="Unassembled WGS sequence"/>
</dbReference>
<proteinExistence type="predicted"/>
<keyword evidence="2" id="KW-1185">Reference proteome</keyword>